<evidence type="ECO:0000313" key="1">
    <source>
        <dbReference type="EMBL" id="GAA4691244.1"/>
    </source>
</evidence>
<sequence length="251" mass="25683">MRIVVAGGTGLIGTALVESLRAQGHEAVPASPSTGVDTVTGAGLAEVLAGASVLVDVTNSPSFEDGPVMEFFTRSTERLLAAGRHAEIQHYVALSIVGTDGVPDSGYLRAKAAQEALVVAGGLPYSVVRATQFFEFLGPITTGSTVDGVVRLSTADLQPVAAADVSARLAEIAVAGPRNGRVDVAGPERGSFAEFVRPVLVAQGDPRPVVASDETTYFGAVLEKSALVPVGEALIGSTDFGTWLAGRAVRV</sequence>
<dbReference type="Gene3D" id="3.40.50.720">
    <property type="entry name" value="NAD(P)-binding Rossmann-like Domain"/>
    <property type="match status" value="1"/>
</dbReference>
<dbReference type="SUPFAM" id="SSF51735">
    <property type="entry name" value="NAD(P)-binding Rossmann-fold domains"/>
    <property type="match status" value="1"/>
</dbReference>
<dbReference type="InterPro" id="IPR036291">
    <property type="entry name" value="NAD(P)-bd_dom_sf"/>
</dbReference>
<name>A0ABP8WKA6_9PSEU</name>
<proteinExistence type="predicted"/>
<protein>
    <submittedName>
        <fullName evidence="1">SDR family oxidoreductase</fullName>
    </submittedName>
</protein>
<dbReference type="RefSeq" id="WP_345381127.1">
    <property type="nucleotide sequence ID" value="NZ_BAABIC010000009.1"/>
</dbReference>
<gene>
    <name evidence="1" type="ORF">GCM10023215_30140</name>
</gene>
<accession>A0ABP8WKA6</accession>
<comment type="caution">
    <text evidence="1">The sequence shown here is derived from an EMBL/GenBank/DDBJ whole genome shotgun (WGS) entry which is preliminary data.</text>
</comment>
<organism evidence="1 2">
    <name type="scientific">Pseudonocardia yuanmonensis</name>
    <dbReference type="NCBI Taxonomy" id="1095914"/>
    <lineage>
        <taxon>Bacteria</taxon>
        <taxon>Bacillati</taxon>
        <taxon>Actinomycetota</taxon>
        <taxon>Actinomycetes</taxon>
        <taxon>Pseudonocardiales</taxon>
        <taxon>Pseudonocardiaceae</taxon>
        <taxon>Pseudonocardia</taxon>
    </lineage>
</organism>
<reference evidence="2" key="1">
    <citation type="journal article" date="2019" name="Int. J. Syst. Evol. Microbiol.">
        <title>The Global Catalogue of Microorganisms (GCM) 10K type strain sequencing project: providing services to taxonomists for standard genome sequencing and annotation.</title>
        <authorList>
            <consortium name="The Broad Institute Genomics Platform"/>
            <consortium name="The Broad Institute Genome Sequencing Center for Infectious Disease"/>
            <person name="Wu L."/>
            <person name="Ma J."/>
        </authorList>
    </citation>
    <scope>NUCLEOTIDE SEQUENCE [LARGE SCALE GENOMIC DNA]</scope>
    <source>
        <strain evidence="2">JCM 18055</strain>
    </source>
</reference>
<dbReference type="Proteomes" id="UP001500325">
    <property type="component" value="Unassembled WGS sequence"/>
</dbReference>
<evidence type="ECO:0000313" key="2">
    <source>
        <dbReference type="Proteomes" id="UP001500325"/>
    </source>
</evidence>
<dbReference type="EMBL" id="BAABIC010000009">
    <property type="protein sequence ID" value="GAA4691244.1"/>
    <property type="molecule type" value="Genomic_DNA"/>
</dbReference>
<keyword evidence="2" id="KW-1185">Reference proteome</keyword>